<keyword evidence="6" id="KW-0281">Fimbrium</keyword>
<proteinExistence type="inferred from homology"/>
<evidence type="ECO:0000256" key="6">
    <source>
        <dbReference type="ARBA" id="ARBA00023263"/>
    </source>
</evidence>
<feature type="signal peptide" evidence="7">
    <location>
        <begin position="1"/>
        <end position="28"/>
    </location>
</feature>
<evidence type="ECO:0000313" key="9">
    <source>
        <dbReference type="EMBL" id="MBS7663932.1"/>
    </source>
</evidence>
<feature type="domain" description="PilY1 beta-propeller" evidence="8">
    <location>
        <begin position="639"/>
        <end position="969"/>
    </location>
</feature>
<protein>
    <submittedName>
        <fullName evidence="9">Pilus assembly protein PilY</fullName>
    </submittedName>
</protein>
<sequence length="1152" mass="122398">MSASKHLGSACALLAGLLMLSGGQDAKAAFTPSQVPLSLGGQVEPNILFLLDDSGSMRYGFMPDELKPSYLERSGRYYDGSECSGKGSYAGSDIVFCPKAGHRYLASSHLNKTYYDPSVTYLPPEKSDGTRFPNATFSAALVDGYAGTASVNLGTNYMAMMDDFYSPNSRECANWSCSKYRYFNGFAVGAVSGGVAAFYFDYVGGAGCSSDPRKDVCYVERSVGLTEQQNFANWFSYYRTRLMMAKAGVSEAFVKQPADIRLGYGAINQSGNTVDGVANTDSIVRGVRRFEGAGRTAFFDWLFAAQASGGTPLRRALGDAGQYYSRQDQQGPWSSTPGLAGGDAYACRQSYTILTTDGYWNGAAAAEQQAQGNVDNQNGPSISGADGQSYSYVPKAPFSDSHSNTLADVAMYYWSRDLHTGLANRVPIDPADPAFWQHMVTFGVGLGVTGSIAPQTAFEAAKNGTLVDWPDPGTDGNNAAKIDDLLHAGVNGRGGFFNAQSPRQFATALSETLSSVANRTGSSTAAVPTARRLDANTLVYEALYSSADWSGKLLAKRPTQTSNGMVFKEVWEAGSRLSYLGRRLYSHDGAGGVVLSWGSLSTPMKAHFGNSEALFRYLMGSRVDEAPAGLKYRKRSTVLGDIVNSTLVIANKQDWGFHGRVPVPSSGQTYAQFLATKAARTPTLFVGANDGFLHAFSADSGDELFAYMPNGVLPGVKELADGNYKHRYFVDGKLHIRDAVLGGGWKTVLLGSLGAGGKSVFALDVTDTSAAGFDAGKVLWEIKDDADLGYNFGEPLVGRMKDGSWAAIFGNGHGSANDDSVLFVVNLATGAVNKVRAGSATGGLSSPSFVYAVDDGGNIYVKDVYAGDLSGNLWKFNLKSTGSGVGDFQVSLKSGGQPQPLYVAADAAGKRQPITVKPEIAYHPDGATSGVIVYFGTGRMYTAGDVSDKGGQTFYGIWDKLGAAGASTAFSGRSALDGRSIRFEGTAFGREVRVLDSTASADGIDWATKRGWYLDLRSPVKGAEGERVIYAPRILLNRLVFETAIPSADPCQAGGSGWTMVVDLATGGRLQYVLFDMNGDGKFDEADSVIDQNGDRLPVSGLGSSGAIPTGSFDLLGGQKYWLCRGTGVDDCIPAANTLDTLEGRQSWNQIR</sequence>
<accession>A0ABS5Q590</accession>
<comment type="similarity">
    <text evidence="2">Belongs to the PilY1 family.</text>
</comment>
<gene>
    <name evidence="9" type="ORF">I0D00_18570</name>
</gene>
<evidence type="ECO:0000313" key="10">
    <source>
        <dbReference type="Proteomes" id="UP001196601"/>
    </source>
</evidence>
<comment type="caution">
    <text evidence="9">The sequence shown here is derived from an EMBL/GenBank/DDBJ whole genome shotgun (WGS) entry which is preliminary data.</text>
</comment>
<evidence type="ECO:0000256" key="4">
    <source>
        <dbReference type="ARBA" id="ARBA00022723"/>
    </source>
</evidence>
<evidence type="ECO:0000256" key="5">
    <source>
        <dbReference type="ARBA" id="ARBA00022837"/>
    </source>
</evidence>
<evidence type="ECO:0000256" key="1">
    <source>
        <dbReference type="ARBA" id="ARBA00004561"/>
    </source>
</evidence>
<evidence type="ECO:0000259" key="8">
    <source>
        <dbReference type="Pfam" id="PF05567"/>
    </source>
</evidence>
<name>A0ABS5Q590_9PSED</name>
<dbReference type="InterPro" id="IPR008707">
    <property type="entry name" value="B-propeller_PilY1"/>
</dbReference>
<comment type="subcellular location">
    <subcellularLocation>
        <location evidence="1">Fimbrium</location>
    </subcellularLocation>
</comment>
<keyword evidence="3" id="KW-1029">Fimbrium biogenesis</keyword>
<dbReference type="EMBL" id="JADPMV010000002">
    <property type="protein sequence ID" value="MBS7663932.1"/>
    <property type="molecule type" value="Genomic_DNA"/>
</dbReference>
<feature type="chain" id="PRO_5046937380" evidence="7">
    <location>
        <begin position="29"/>
        <end position="1152"/>
    </location>
</feature>
<keyword evidence="7" id="KW-0732">Signal</keyword>
<evidence type="ECO:0000256" key="3">
    <source>
        <dbReference type="ARBA" id="ARBA00022558"/>
    </source>
</evidence>
<keyword evidence="5" id="KW-0106">Calcium</keyword>
<reference evidence="9 10" key="1">
    <citation type="journal article" date="2021" name="Syst. Appl. Microbiol.">
        <title>Pseudomonas lalucatii sp. nov. isolated from Vallgornera, a karstic cave in Mallorca, Western Mediterranean.</title>
        <authorList>
            <person name="Busquets A."/>
            <person name="Mulet M."/>
            <person name="Gomila M."/>
            <person name="Garcia-Valdes E."/>
        </authorList>
    </citation>
    <scope>NUCLEOTIDE SEQUENCE [LARGE SCALE GENOMIC DNA]</scope>
    <source>
        <strain evidence="9 10">R1b54</strain>
    </source>
</reference>
<dbReference type="Proteomes" id="UP001196601">
    <property type="component" value="Unassembled WGS sequence"/>
</dbReference>
<keyword evidence="4" id="KW-0479">Metal-binding</keyword>
<keyword evidence="10" id="KW-1185">Reference proteome</keyword>
<dbReference type="SUPFAM" id="SSF50998">
    <property type="entry name" value="Quinoprotein alcohol dehydrogenase-like"/>
    <property type="match status" value="1"/>
</dbReference>
<organism evidence="9 10">
    <name type="scientific">Pseudomonas lalucatii</name>
    <dbReference type="NCBI Taxonomy" id="1424203"/>
    <lineage>
        <taxon>Bacteria</taxon>
        <taxon>Pseudomonadati</taxon>
        <taxon>Pseudomonadota</taxon>
        <taxon>Gammaproteobacteria</taxon>
        <taxon>Pseudomonadales</taxon>
        <taxon>Pseudomonadaceae</taxon>
        <taxon>Pseudomonas</taxon>
    </lineage>
</organism>
<evidence type="ECO:0000256" key="7">
    <source>
        <dbReference type="SAM" id="SignalP"/>
    </source>
</evidence>
<dbReference type="RefSeq" id="WP_213641291.1">
    <property type="nucleotide sequence ID" value="NZ_JADPMV010000002.1"/>
</dbReference>
<dbReference type="Pfam" id="PF05567">
    <property type="entry name" value="T4P_PilY1"/>
    <property type="match status" value="1"/>
</dbReference>
<dbReference type="InterPro" id="IPR011047">
    <property type="entry name" value="Quinoprotein_ADH-like_sf"/>
</dbReference>
<evidence type="ECO:0000256" key="2">
    <source>
        <dbReference type="ARBA" id="ARBA00008387"/>
    </source>
</evidence>